<dbReference type="RefSeq" id="WP_054210546.1">
    <property type="nucleotide sequence ID" value="NZ_LGSZ01000049.1"/>
</dbReference>
<reference evidence="9 10" key="1">
    <citation type="submission" date="2015-07" db="EMBL/GenBank/DDBJ databases">
        <title>Whole genome sequencing of Bosea vaviloviae isolated from cave pool.</title>
        <authorList>
            <person name="Tan N.E.H."/>
            <person name="Lee Y.P."/>
            <person name="Gan H.M."/>
            <person name="Barton H."/>
            <person name="Savka M.A."/>
        </authorList>
    </citation>
    <scope>NUCLEOTIDE SEQUENCE [LARGE SCALE GENOMIC DNA]</scope>
    <source>
        <strain evidence="9 10">SD260</strain>
    </source>
</reference>
<keyword evidence="3 7" id="KW-0812">Transmembrane</keyword>
<protein>
    <recommendedName>
        <fullName evidence="2">Type IV secretion system protein virB8</fullName>
    </recommendedName>
</protein>
<feature type="transmembrane region" description="Helical" evidence="7">
    <location>
        <begin position="31"/>
        <end position="54"/>
    </location>
</feature>
<comment type="caution">
    <text evidence="9">The sequence shown here is derived from an EMBL/GenBank/DDBJ whole genome shotgun (WGS) entry which is preliminary data.</text>
</comment>
<dbReference type="SUPFAM" id="SSF54427">
    <property type="entry name" value="NTF2-like"/>
    <property type="match status" value="1"/>
</dbReference>
<evidence type="ECO:0000313" key="10">
    <source>
        <dbReference type="Proteomes" id="UP000037822"/>
    </source>
</evidence>
<dbReference type="AlphaFoldDB" id="A0A0N1FG66"/>
<accession>A0A0N1FG66</accession>
<keyword evidence="4 7" id="KW-1133">Transmembrane helix</keyword>
<evidence type="ECO:0000256" key="5">
    <source>
        <dbReference type="ARBA" id="ARBA00023136"/>
    </source>
</evidence>
<keyword evidence="10" id="KW-1185">Reference proteome</keyword>
<gene>
    <name evidence="9" type="ORF">AE618_18490</name>
</gene>
<dbReference type="InterPro" id="IPR032710">
    <property type="entry name" value="NTF2-like_dom_sf"/>
</dbReference>
<comment type="subcellular location">
    <subcellularLocation>
        <location evidence="6">Endomembrane system</location>
        <topology evidence="6">Single-pass membrane protein</topology>
    </subcellularLocation>
</comment>
<feature type="domain" description="Bacterial virulence protein VirB8" evidence="8">
    <location>
        <begin position="14"/>
        <end position="220"/>
    </location>
</feature>
<evidence type="ECO:0000259" key="8">
    <source>
        <dbReference type="Pfam" id="PF04335"/>
    </source>
</evidence>
<evidence type="ECO:0000256" key="2">
    <source>
        <dbReference type="ARBA" id="ARBA00014420"/>
    </source>
</evidence>
<keyword evidence="5 7" id="KW-0472">Membrane</keyword>
<dbReference type="PATRIC" id="fig|1526658.3.peg.4251"/>
<dbReference type="PIRSF" id="PIRSF003299">
    <property type="entry name" value="VirB8_PtlE"/>
    <property type="match status" value="1"/>
</dbReference>
<dbReference type="InterPro" id="IPR007430">
    <property type="entry name" value="VirB8"/>
</dbReference>
<evidence type="ECO:0000256" key="3">
    <source>
        <dbReference type="ARBA" id="ARBA00022692"/>
    </source>
</evidence>
<proteinExistence type="inferred from homology"/>
<evidence type="ECO:0000256" key="4">
    <source>
        <dbReference type="ARBA" id="ARBA00022989"/>
    </source>
</evidence>
<dbReference type="GO" id="GO:0012505">
    <property type="term" value="C:endomembrane system"/>
    <property type="evidence" value="ECO:0007669"/>
    <property type="project" value="UniProtKB-SubCell"/>
</dbReference>
<dbReference type="Pfam" id="PF04335">
    <property type="entry name" value="VirB8"/>
    <property type="match status" value="1"/>
</dbReference>
<dbReference type="GO" id="GO:0016020">
    <property type="term" value="C:membrane"/>
    <property type="evidence" value="ECO:0007669"/>
    <property type="project" value="InterPro"/>
</dbReference>
<evidence type="ECO:0000313" key="9">
    <source>
        <dbReference type="EMBL" id="KPH79453.1"/>
    </source>
</evidence>
<organism evidence="9 10">
    <name type="scientific">Bosea vaviloviae</name>
    <dbReference type="NCBI Taxonomy" id="1526658"/>
    <lineage>
        <taxon>Bacteria</taxon>
        <taxon>Pseudomonadati</taxon>
        <taxon>Pseudomonadota</taxon>
        <taxon>Alphaproteobacteria</taxon>
        <taxon>Hyphomicrobiales</taxon>
        <taxon>Boseaceae</taxon>
        <taxon>Bosea</taxon>
    </lineage>
</organism>
<dbReference type="Proteomes" id="UP000037822">
    <property type="component" value="Unassembled WGS sequence"/>
</dbReference>
<evidence type="ECO:0000256" key="6">
    <source>
        <dbReference type="ARBA" id="ARBA00037847"/>
    </source>
</evidence>
<dbReference type="InterPro" id="IPR026264">
    <property type="entry name" value="VirB8/PtlE"/>
</dbReference>
<dbReference type="OrthoDB" id="7366154at2"/>
<dbReference type="GO" id="GO:0030255">
    <property type="term" value="P:protein secretion by the type IV secretion system"/>
    <property type="evidence" value="ECO:0007669"/>
    <property type="project" value="InterPro"/>
</dbReference>
<evidence type="ECO:0000256" key="1">
    <source>
        <dbReference type="ARBA" id="ARBA00011070"/>
    </source>
</evidence>
<name>A0A0N1FG66_9HYPH</name>
<dbReference type="EMBL" id="LGSZ01000049">
    <property type="protein sequence ID" value="KPH79453.1"/>
    <property type="molecule type" value="Genomic_DNA"/>
</dbReference>
<dbReference type="CDD" id="cd16424">
    <property type="entry name" value="VirB8"/>
    <property type="match status" value="1"/>
</dbReference>
<dbReference type="Gene3D" id="3.10.450.230">
    <property type="entry name" value="VirB8 protein"/>
    <property type="match status" value="1"/>
</dbReference>
<comment type="similarity">
    <text evidence="1">Belongs to the virB8 family.</text>
</comment>
<sequence>MVRPDDLKDYFDNARRWEQDLLLTAQRSKRLAWFVATGACVLATAAVGAVAALAPLKTVEPFVIRVDNATGIVETVAALGTSPRSYDEAVTKYFLGRYVRSREGFSQAEAASNFQTVALLSSQSEQARFAAVYRGSNPESPQVLHGRFGVAEVRIKAISLLADNLASVRFLKESRKGEEIKVTHWIATLTFAYVNAPVSSTDRLINPLGFLVSEYRADPEVAP</sequence>
<evidence type="ECO:0000256" key="7">
    <source>
        <dbReference type="SAM" id="Phobius"/>
    </source>
</evidence>